<feature type="region of interest" description="Disordered" evidence="1">
    <location>
        <begin position="120"/>
        <end position="158"/>
    </location>
</feature>
<feature type="non-terminal residue" evidence="2">
    <location>
        <position position="1"/>
    </location>
</feature>
<evidence type="ECO:0000313" key="2">
    <source>
        <dbReference type="EMBL" id="JAQ04275.1"/>
    </source>
</evidence>
<accession>A0A146L9J4</accession>
<feature type="compositionally biased region" description="Polar residues" evidence="1">
    <location>
        <begin position="78"/>
        <end position="93"/>
    </location>
</feature>
<gene>
    <name evidence="2" type="ORF">g.38937</name>
    <name evidence="3" type="ORF">g.38940</name>
</gene>
<feature type="region of interest" description="Disordered" evidence="1">
    <location>
        <begin position="1"/>
        <end position="44"/>
    </location>
</feature>
<dbReference type="EMBL" id="GDHC01013167">
    <property type="protein sequence ID" value="JAQ05462.1"/>
    <property type="molecule type" value="Transcribed_RNA"/>
</dbReference>
<feature type="compositionally biased region" description="Low complexity" evidence="1">
    <location>
        <begin position="120"/>
        <end position="135"/>
    </location>
</feature>
<reference evidence="2" key="1">
    <citation type="journal article" date="2016" name="Gigascience">
        <title>De novo construction of an expanded transcriptome assembly for the western tarnished plant bug, Lygus hesperus.</title>
        <authorList>
            <person name="Tassone E.E."/>
            <person name="Geib S.M."/>
            <person name="Hall B."/>
            <person name="Fabrick J.A."/>
            <person name="Brent C.S."/>
            <person name="Hull J.J."/>
        </authorList>
    </citation>
    <scope>NUCLEOTIDE SEQUENCE</scope>
</reference>
<protein>
    <submittedName>
        <fullName evidence="2">Uncharacterized protein</fullName>
    </submittedName>
</protein>
<dbReference type="AlphaFoldDB" id="A0A146L9J4"/>
<evidence type="ECO:0000313" key="3">
    <source>
        <dbReference type="EMBL" id="JAQ05462.1"/>
    </source>
</evidence>
<dbReference type="EMBL" id="GDHC01014354">
    <property type="protein sequence ID" value="JAQ04275.1"/>
    <property type="molecule type" value="Transcribed_RNA"/>
</dbReference>
<name>A0A146L9J4_LYGHE</name>
<feature type="region of interest" description="Disordered" evidence="1">
    <location>
        <begin position="78"/>
        <end position="100"/>
    </location>
</feature>
<evidence type="ECO:0000256" key="1">
    <source>
        <dbReference type="SAM" id="MobiDB-lite"/>
    </source>
</evidence>
<organism evidence="2">
    <name type="scientific">Lygus hesperus</name>
    <name type="common">Western plant bug</name>
    <dbReference type="NCBI Taxonomy" id="30085"/>
    <lineage>
        <taxon>Eukaryota</taxon>
        <taxon>Metazoa</taxon>
        <taxon>Ecdysozoa</taxon>
        <taxon>Arthropoda</taxon>
        <taxon>Hexapoda</taxon>
        <taxon>Insecta</taxon>
        <taxon>Pterygota</taxon>
        <taxon>Neoptera</taxon>
        <taxon>Paraneoptera</taxon>
        <taxon>Hemiptera</taxon>
        <taxon>Heteroptera</taxon>
        <taxon>Panheteroptera</taxon>
        <taxon>Cimicomorpha</taxon>
        <taxon>Miridae</taxon>
        <taxon>Mirini</taxon>
        <taxon>Lygus</taxon>
    </lineage>
</organism>
<feature type="compositionally biased region" description="Low complexity" evidence="1">
    <location>
        <begin position="1"/>
        <end position="36"/>
    </location>
</feature>
<sequence length="158" mass="16735">TAAATVATTTGETTGNAEPYGSITSSSCCDSNSSSSPYEERIPKSKRALVDSSKYVAKSIRNSSSVVDCITESIDGTSTFPISISDDGTTDTPTPEHFFPEPVSIESIEFIKRIECSLETSNNCNSSSSSSGEWTTESDKADRAGGATIKESQPPQRR</sequence>
<proteinExistence type="predicted"/>